<protein>
    <submittedName>
        <fullName evidence="1">Uncharacterized protein</fullName>
    </submittedName>
</protein>
<name>A1ZEQ3_MICM2</name>
<keyword evidence="2" id="KW-1185">Reference proteome</keyword>
<comment type="caution">
    <text evidence="1">The sequence shown here is derived from an EMBL/GenBank/DDBJ whole genome shotgun (WGS) entry which is preliminary data.</text>
</comment>
<dbReference type="EMBL" id="AAWS01000004">
    <property type="protein sequence ID" value="EAY31005.1"/>
    <property type="molecule type" value="Genomic_DNA"/>
</dbReference>
<dbReference type="AlphaFoldDB" id="A1ZEQ3"/>
<gene>
    <name evidence="1" type="ORF">M23134_07412</name>
</gene>
<evidence type="ECO:0000313" key="1">
    <source>
        <dbReference type="EMBL" id="EAY31005.1"/>
    </source>
</evidence>
<organism evidence="1 2">
    <name type="scientific">Microscilla marina ATCC 23134</name>
    <dbReference type="NCBI Taxonomy" id="313606"/>
    <lineage>
        <taxon>Bacteria</taxon>
        <taxon>Pseudomonadati</taxon>
        <taxon>Bacteroidota</taxon>
        <taxon>Cytophagia</taxon>
        <taxon>Cytophagales</taxon>
        <taxon>Microscillaceae</taxon>
        <taxon>Microscilla</taxon>
    </lineage>
</organism>
<accession>A1ZEQ3</accession>
<evidence type="ECO:0000313" key="2">
    <source>
        <dbReference type="Proteomes" id="UP000004095"/>
    </source>
</evidence>
<reference evidence="1 2" key="1">
    <citation type="submission" date="2007-01" db="EMBL/GenBank/DDBJ databases">
        <authorList>
            <person name="Haygood M."/>
            <person name="Podell S."/>
            <person name="Anderson C."/>
            <person name="Hopkinson B."/>
            <person name="Roe K."/>
            <person name="Barbeau K."/>
            <person name="Gaasterland T."/>
            <person name="Ferriera S."/>
            <person name="Johnson J."/>
            <person name="Kravitz S."/>
            <person name="Beeson K."/>
            <person name="Sutton G."/>
            <person name="Rogers Y.-H."/>
            <person name="Friedman R."/>
            <person name="Frazier M."/>
            <person name="Venter J.C."/>
        </authorList>
    </citation>
    <scope>NUCLEOTIDE SEQUENCE [LARGE SCALE GENOMIC DNA]</scope>
    <source>
        <strain evidence="1 2">ATCC 23134</strain>
    </source>
</reference>
<proteinExistence type="predicted"/>
<sequence length="630" mass="70374">MPTLAAAKVPNRTGATSEKYYVILTLFTMSTQANAEHDPQQQTQDLLQSQAVEQIHPEQLLSVSHVFDSQQKKTNQPQTLLSQELDMLSTSKEFLATPIMTDEKEKVLLEELLDRSKGIKKTERKGGYKYGSDDLIIRSKNYADAKFKKAYGLDNFAENLIDKIQGRVGIIFKSIKAGQKNAVGKLTQKYKAAEARTKHHQSVLMATINILNTFIPIGANLFTKALENAIRQKYLGKLANPDLVTNIRLPQWGKNIQSFGATAYRGAIVSTVGQIRGLWKSNKSKWTKNVEKANIKLEELAQYAIHHLMLQMAQEAAQAPPLNLSDPDQLSDVELAIYHAILAQVFPQLAQYGFIGTDKADHAGISSFAEQQFLTETFFYGAKLDSDGEVTHKSYKPQGEVSEYALSALQEMPIKEYKEPDFGKTTGKKPTTAATSVKKDAYQTIETITQGPYDLAYQNMRSTLQNMGLDYNFTPGFHKGLRQSNTLGEKNWKLPIKVTNLNLFRQTMNNSFPDWIGGAPGMVFPRRPDAVVMIGKDIKRITNEAISPTYSKSGKTYLDFSQTNFGDVWVHTNRQDILAAKKGNIKDIRSFNLLFAASGPVFTINDLSHAGHKSYGPKNINGKYQLQVVL</sequence>
<dbReference type="Proteomes" id="UP000004095">
    <property type="component" value="Unassembled WGS sequence"/>
</dbReference>